<gene>
    <name evidence="1" type="ORF">AVEN_206318_1</name>
</gene>
<keyword evidence="2" id="KW-1185">Reference proteome</keyword>
<dbReference type="EMBL" id="BGPR01067915">
    <property type="protein sequence ID" value="GBO41996.1"/>
    <property type="molecule type" value="Genomic_DNA"/>
</dbReference>
<dbReference type="OrthoDB" id="7288680at2759"/>
<name>A0A4Y2WYV4_ARAVE</name>
<sequence>MMNNASEGIKEVERILTLANWTNEIKLTNAISRLAGLAKNLRIIQGYRYNVWSEWKVAITSRFKRGITMQNILAHRSDRKPKRKESLVDYIYAKGRSLGKSFFYYTPI</sequence>
<dbReference type="AlphaFoldDB" id="A0A4Y2WYV4"/>
<proteinExistence type="predicted"/>
<organism evidence="1 2">
    <name type="scientific">Araneus ventricosus</name>
    <name type="common">Orbweaver spider</name>
    <name type="synonym">Epeira ventricosa</name>
    <dbReference type="NCBI Taxonomy" id="182803"/>
    <lineage>
        <taxon>Eukaryota</taxon>
        <taxon>Metazoa</taxon>
        <taxon>Ecdysozoa</taxon>
        <taxon>Arthropoda</taxon>
        <taxon>Chelicerata</taxon>
        <taxon>Arachnida</taxon>
        <taxon>Araneae</taxon>
        <taxon>Araneomorphae</taxon>
        <taxon>Entelegynae</taxon>
        <taxon>Araneoidea</taxon>
        <taxon>Araneidae</taxon>
        <taxon>Araneus</taxon>
    </lineage>
</organism>
<evidence type="ECO:0000313" key="1">
    <source>
        <dbReference type="EMBL" id="GBO41996.1"/>
    </source>
</evidence>
<reference evidence="1 2" key="1">
    <citation type="journal article" date="2019" name="Sci. Rep.">
        <title>Orb-weaving spider Araneus ventricosus genome elucidates the spidroin gene catalogue.</title>
        <authorList>
            <person name="Kono N."/>
            <person name="Nakamura H."/>
            <person name="Ohtoshi R."/>
            <person name="Moran D.A.P."/>
            <person name="Shinohara A."/>
            <person name="Yoshida Y."/>
            <person name="Fujiwara M."/>
            <person name="Mori M."/>
            <person name="Tomita M."/>
            <person name="Arakawa K."/>
        </authorList>
    </citation>
    <scope>NUCLEOTIDE SEQUENCE [LARGE SCALE GENOMIC DNA]</scope>
</reference>
<dbReference type="Proteomes" id="UP000499080">
    <property type="component" value="Unassembled WGS sequence"/>
</dbReference>
<protein>
    <submittedName>
        <fullName evidence="1">Uncharacterized protein</fullName>
    </submittedName>
</protein>
<evidence type="ECO:0000313" key="2">
    <source>
        <dbReference type="Proteomes" id="UP000499080"/>
    </source>
</evidence>
<comment type="caution">
    <text evidence="1">The sequence shown here is derived from an EMBL/GenBank/DDBJ whole genome shotgun (WGS) entry which is preliminary data.</text>
</comment>
<accession>A0A4Y2WYV4</accession>